<dbReference type="Proteomes" id="UP000015241">
    <property type="component" value="Unassembled WGS sequence"/>
</dbReference>
<evidence type="ECO:0000256" key="1">
    <source>
        <dbReference type="SAM" id="MobiDB-lite"/>
    </source>
</evidence>
<proteinExistence type="predicted"/>
<gene>
    <name evidence="2" type="ORF">FOMPIDRAFT_1051514</name>
</gene>
<dbReference type="AlphaFoldDB" id="S8E503"/>
<protein>
    <submittedName>
        <fullName evidence="2">Uncharacterized protein</fullName>
    </submittedName>
</protein>
<dbReference type="EMBL" id="KE504165">
    <property type="protein sequence ID" value="EPS98483.1"/>
    <property type="molecule type" value="Genomic_DNA"/>
</dbReference>
<reference evidence="2 3" key="1">
    <citation type="journal article" date="2012" name="Science">
        <title>The Paleozoic origin of enzymatic lignin decomposition reconstructed from 31 fungal genomes.</title>
        <authorList>
            <person name="Floudas D."/>
            <person name="Binder M."/>
            <person name="Riley R."/>
            <person name="Barry K."/>
            <person name="Blanchette R.A."/>
            <person name="Henrissat B."/>
            <person name="Martinez A.T."/>
            <person name="Otillar R."/>
            <person name="Spatafora J.W."/>
            <person name="Yadav J.S."/>
            <person name="Aerts A."/>
            <person name="Benoit I."/>
            <person name="Boyd A."/>
            <person name="Carlson A."/>
            <person name="Copeland A."/>
            <person name="Coutinho P.M."/>
            <person name="de Vries R.P."/>
            <person name="Ferreira P."/>
            <person name="Findley K."/>
            <person name="Foster B."/>
            <person name="Gaskell J."/>
            <person name="Glotzer D."/>
            <person name="Gorecki P."/>
            <person name="Heitman J."/>
            <person name="Hesse C."/>
            <person name="Hori C."/>
            <person name="Igarashi K."/>
            <person name="Jurgens J.A."/>
            <person name="Kallen N."/>
            <person name="Kersten P."/>
            <person name="Kohler A."/>
            <person name="Kuees U."/>
            <person name="Kumar T.K.A."/>
            <person name="Kuo A."/>
            <person name="LaButti K."/>
            <person name="Larrondo L.F."/>
            <person name="Lindquist E."/>
            <person name="Ling A."/>
            <person name="Lombard V."/>
            <person name="Lucas S."/>
            <person name="Lundell T."/>
            <person name="Martin R."/>
            <person name="McLaughlin D.J."/>
            <person name="Morgenstern I."/>
            <person name="Morin E."/>
            <person name="Murat C."/>
            <person name="Nagy L.G."/>
            <person name="Nolan M."/>
            <person name="Ohm R.A."/>
            <person name="Patyshakuliyeva A."/>
            <person name="Rokas A."/>
            <person name="Ruiz-Duenas F.J."/>
            <person name="Sabat G."/>
            <person name="Salamov A."/>
            <person name="Samejima M."/>
            <person name="Schmutz J."/>
            <person name="Slot J.C."/>
            <person name="St John F."/>
            <person name="Stenlid J."/>
            <person name="Sun H."/>
            <person name="Sun S."/>
            <person name="Syed K."/>
            <person name="Tsang A."/>
            <person name="Wiebenga A."/>
            <person name="Young D."/>
            <person name="Pisabarro A."/>
            <person name="Eastwood D.C."/>
            <person name="Martin F."/>
            <person name="Cullen D."/>
            <person name="Grigoriev I.V."/>
            <person name="Hibbett D.S."/>
        </authorList>
    </citation>
    <scope>NUCLEOTIDE SEQUENCE</scope>
    <source>
        <strain evidence="3">FP-58527</strain>
    </source>
</reference>
<feature type="compositionally biased region" description="Basic and acidic residues" evidence="1">
    <location>
        <begin position="68"/>
        <end position="78"/>
    </location>
</feature>
<dbReference type="OrthoDB" id="2726318at2759"/>
<evidence type="ECO:0000313" key="3">
    <source>
        <dbReference type="Proteomes" id="UP000015241"/>
    </source>
</evidence>
<keyword evidence="3" id="KW-1185">Reference proteome</keyword>
<organism evidence="2 3">
    <name type="scientific">Fomitopsis schrenkii</name>
    <name type="common">Brown rot fungus</name>
    <dbReference type="NCBI Taxonomy" id="2126942"/>
    <lineage>
        <taxon>Eukaryota</taxon>
        <taxon>Fungi</taxon>
        <taxon>Dikarya</taxon>
        <taxon>Basidiomycota</taxon>
        <taxon>Agaricomycotina</taxon>
        <taxon>Agaricomycetes</taxon>
        <taxon>Polyporales</taxon>
        <taxon>Fomitopsis</taxon>
    </lineage>
</organism>
<dbReference type="HOGENOM" id="CLU_1875482_0_0_1"/>
<feature type="region of interest" description="Disordered" evidence="1">
    <location>
        <begin position="1"/>
        <end position="113"/>
    </location>
</feature>
<name>S8E503_FOMSC</name>
<sequence>MSMRDDMMDGGSDSDSDDSPSPLYSERIERTSSGSSRFSLNMFGGDNFPMHFGGGSSKRRGGVGSGARDAKSRRREDSYGSGVGRRSGQSSSFQFDQRDTGSSLRQKDELVDSSQVDTLRAQFGDPFDDRIFNTSK</sequence>
<accession>S8E503</accession>
<feature type="compositionally biased region" description="Low complexity" evidence="1">
    <location>
        <begin position="84"/>
        <end position="95"/>
    </location>
</feature>
<dbReference type="InParanoid" id="S8E503"/>
<evidence type="ECO:0000313" key="2">
    <source>
        <dbReference type="EMBL" id="EPS98483.1"/>
    </source>
</evidence>